<dbReference type="EMBL" id="BPLR01016524">
    <property type="protein sequence ID" value="GIY84511.1"/>
    <property type="molecule type" value="Genomic_DNA"/>
</dbReference>
<feature type="region of interest" description="Disordered" evidence="2">
    <location>
        <begin position="122"/>
        <end position="144"/>
    </location>
</feature>
<comment type="caution">
    <text evidence="3">The sequence shown here is derived from an EMBL/GenBank/DDBJ whole genome shotgun (WGS) entry which is preliminary data.</text>
</comment>
<sequence>MVEMDVIKTEQFGERRDDDDEEVLNRNIVVEPVVGACLDEASTLETCTDYINEMKIRNAVSPDKTKHDRFSDDREKQRLKEMNERKCIKIRDDIRNYKLALSSELFKEKIKLYGLDLRSDHPSVNDCTSDSEVGSRRRRENSTCSTDSVDDLYNSCEDEEEYFNIESAAPDFISATTCETEDYIGKANQELVLEFMHLEDEIEEKKSVLDHIKSNEEKIRIFREEIETLKKENELLRIANEDLVQHIRSYLQSKT</sequence>
<evidence type="ECO:0000256" key="1">
    <source>
        <dbReference type="SAM" id="Coils"/>
    </source>
</evidence>
<feature type="coiled-coil region" evidence="1">
    <location>
        <begin position="188"/>
        <end position="246"/>
    </location>
</feature>
<keyword evidence="4" id="KW-1185">Reference proteome</keyword>
<keyword evidence="1" id="KW-0175">Coiled coil</keyword>
<proteinExistence type="predicted"/>
<evidence type="ECO:0000313" key="3">
    <source>
        <dbReference type="EMBL" id="GIY84511.1"/>
    </source>
</evidence>
<protein>
    <submittedName>
        <fullName evidence="3">Uncharacterized protein</fullName>
    </submittedName>
</protein>
<reference evidence="3 4" key="1">
    <citation type="submission" date="2021-06" db="EMBL/GenBank/DDBJ databases">
        <title>Caerostris extrusa draft genome.</title>
        <authorList>
            <person name="Kono N."/>
            <person name="Arakawa K."/>
        </authorList>
    </citation>
    <scope>NUCLEOTIDE SEQUENCE [LARGE SCALE GENOMIC DNA]</scope>
</reference>
<accession>A0AAV4WRE8</accession>
<evidence type="ECO:0000256" key="2">
    <source>
        <dbReference type="SAM" id="MobiDB-lite"/>
    </source>
</evidence>
<name>A0AAV4WRE8_CAEEX</name>
<organism evidence="3 4">
    <name type="scientific">Caerostris extrusa</name>
    <name type="common">Bark spider</name>
    <name type="synonym">Caerostris bankana</name>
    <dbReference type="NCBI Taxonomy" id="172846"/>
    <lineage>
        <taxon>Eukaryota</taxon>
        <taxon>Metazoa</taxon>
        <taxon>Ecdysozoa</taxon>
        <taxon>Arthropoda</taxon>
        <taxon>Chelicerata</taxon>
        <taxon>Arachnida</taxon>
        <taxon>Araneae</taxon>
        <taxon>Araneomorphae</taxon>
        <taxon>Entelegynae</taxon>
        <taxon>Araneoidea</taxon>
        <taxon>Araneidae</taxon>
        <taxon>Caerostris</taxon>
    </lineage>
</organism>
<gene>
    <name evidence="3" type="ORF">CEXT_378841</name>
</gene>
<dbReference type="AlphaFoldDB" id="A0AAV4WRE8"/>
<dbReference type="Proteomes" id="UP001054945">
    <property type="component" value="Unassembled WGS sequence"/>
</dbReference>
<evidence type="ECO:0000313" key="4">
    <source>
        <dbReference type="Proteomes" id="UP001054945"/>
    </source>
</evidence>